<dbReference type="Proteomes" id="UP000236649">
    <property type="component" value="Chromosome 3"/>
</dbReference>
<keyword evidence="2" id="KW-0378">Hydrolase</keyword>
<evidence type="ECO:0000259" key="1">
    <source>
        <dbReference type="Pfam" id="PF13391"/>
    </source>
</evidence>
<reference evidence="3 4" key="1">
    <citation type="journal article" date="2012" name="J. Bacteriol.">
        <title>Draft Genome Sequence of the Soil Bacterium Burkholderia terrae Strain BS001, Which Interacts with Fungal Surface Structures.</title>
        <authorList>
            <person name="Nazir R."/>
            <person name="Hansen M.A."/>
            <person name="Sorensen S."/>
            <person name="van Elsas J.D."/>
        </authorList>
    </citation>
    <scope>NUCLEOTIDE SEQUENCE [LARGE SCALE GENOMIC DNA]</scope>
    <source>
        <strain evidence="3 4">BS001</strain>
    </source>
</reference>
<dbReference type="RefSeq" id="WP_009769991.1">
    <property type="nucleotide sequence ID" value="NZ_AKAU01000256.1"/>
</dbReference>
<gene>
    <name evidence="2" type="ORF">C2L64_35820</name>
    <name evidence="3" type="ORF">WQE_40959</name>
</gene>
<reference evidence="2 5" key="2">
    <citation type="submission" date="2018-01" db="EMBL/GenBank/DDBJ databases">
        <title>Species boundaries and ecological features among Paraburkholderia terrae DSMZ17804T, P. hospita DSMZ17164T and P. caribensis DSMZ13236T.</title>
        <authorList>
            <person name="Pratama A.A."/>
        </authorList>
    </citation>
    <scope>NUCLEOTIDE SEQUENCE [LARGE SCALE GENOMIC DNA]</scope>
    <source>
        <strain evidence="2 5">DSM 17164</strain>
    </source>
</reference>
<keyword evidence="2" id="KW-0255">Endonuclease</keyword>
<keyword evidence="4" id="KW-1185">Reference proteome</keyword>
<dbReference type="Pfam" id="PF13391">
    <property type="entry name" value="HNH_2"/>
    <property type="match status" value="1"/>
</dbReference>
<organism evidence="2 5">
    <name type="scientific">Paraburkholderia hospita</name>
    <dbReference type="NCBI Taxonomy" id="169430"/>
    <lineage>
        <taxon>Bacteria</taxon>
        <taxon>Pseudomonadati</taxon>
        <taxon>Pseudomonadota</taxon>
        <taxon>Betaproteobacteria</taxon>
        <taxon>Burkholderiales</taxon>
        <taxon>Burkholderiaceae</taxon>
        <taxon>Paraburkholderia</taxon>
    </lineage>
</organism>
<accession>A0AAN1MNI9</accession>
<evidence type="ECO:0000313" key="2">
    <source>
        <dbReference type="EMBL" id="AUT73703.1"/>
    </source>
</evidence>
<protein>
    <submittedName>
        <fullName evidence="2">HNH endonuclease</fullName>
    </submittedName>
</protein>
<dbReference type="Proteomes" id="UP000004980">
    <property type="component" value="Unassembled WGS sequence"/>
</dbReference>
<keyword evidence="2" id="KW-0540">Nuclease</keyword>
<dbReference type="KEGG" id="phs:C2L64_35820"/>
<dbReference type="EMBL" id="AKAU01000256">
    <property type="protein sequence ID" value="EIM95090.1"/>
    <property type="molecule type" value="Genomic_DNA"/>
</dbReference>
<dbReference type="InterPro" id="IPR003615">
    <property type="entry name" value="HNH_nuc"/>
</dbReference>
<dbReference type="AlphaFoldDB" id="A0AAN1MNI9"/>
<sequence length="316" mass="35800">MSTGFNLTPAHIEQALAKIDRDGIPQRRNSKVYDLLIDNKKYPLKIVVDIAHDIAGLPRPQGEGFNSIVSKEFFEANGYTVLTDKKQAHEEFRKSRLAEPGKTCPECGHPFQDGIDAHWRKNHANIMSYEEAWPLIQAGTYHEEKQRREADREADLKDLEAVVKDLDAIDKDPDLSPTEREVKGKARVGQSAYRKQMLELWGGKCAVTGCDLQSMLIASHAKAWAASSSKEKLDPHNGVPLVPTLDRLFDNHLISFHPETGDMLLAREIDTRERRMQLGISTVEKSLRKAPNKQQAAYLRHHFEAFMKKQRDKAVA</sequence>
<dbReference type="GeneID" id="55533669"/>
<dbReference type="EMBL" id="CP026107">
    <property type="protein sequence ID" value="AUT73703.1"/>
    <property type="molecule type" value="Genomic_DNA"/>
</dbReference>
<name>A0AAN1MNI9_9BURK</name>
<evidence type="ECO:0000313" key="3">
    <source>
        <dbReference type="EMBL" id="EIM95090.1"/>
    </source>
</evidence>
<feature type="domain" description="HNH nuclease" evidence="1">
    <location>
        <begin position="205"/>
        <end position="257"/>
    </location>
</feature>
<proteinExistence type="predicted"/>
<dbReference type="GO" id="GO:0004519">
    <property type="term" value="F:endonuclease activity"/>
    <property type="evidence" value="ECO:0007669"/>
    <property type="project" value="UniProtKB-KW"/>
</dbReference>
<evidence type="ECO:0000313" key="4">
    <source>
        <dbReference type="Proteomes" id="UP000004980"/>
    </source>
</evidence>
<evidence type="ECO:0000313" key="5">
    <source>
        <dbReference type="Proteomes" id="UP000236649"/>
    </source>
</evidence>